<dbReference type="InterPro" id="IPR029033">
    <property type="entry name" value="His_PPase_superfam"/>
</dbReference>
<name>A0ABW7P942_9ACTN</name>
<dbReference type="EMBL" id="JBBDHD010000009">
    <property type="protein sequence ID" value="MFH7594601.1"/>
    <property type="molecule type" value="Genomic_DNA"/>
</dbReference>
<proteinExistence type="predicted"/>
<evidence type="ECO:0000313" key="1">
    <source>
        <dbReference type="EMBL" id="MFH7594601.1"/>
    </source>
</evidence>
<dbReference type="Proteomes" id="UP001610631">
    <property type="component" value="Unassembled WGS sequence"/>
</dbReference>
<sequence length="176" mass="18896">MPEQSAGERRMVLVRHAKAVPKHVTEDFDRALSDRGSHDAPLAGEWLERSGFAVDLALCSPARRTRQTWQLMLPRLSQPPPTLYQDRLYEGDADDLLSAVGEVAAEVTGLALVGHNPAVHDLAKSLCGGGPEELVEHLRTAFPKSAVAVLALDGGWGDVAPGTARLAAFWTPGDDD</sequence>
<dbReference type="PANTHER" id="PTHR47623:SF1">
    <property type="entry name" value="OS09G0287300 PROTEIN"/>
    <property type="match status" value="1"/>
</dbReference>
<dbReference type="PANTHER" id="PTHR47623">
    <property type="entry name" value="OS09G0287300 PROTEIN"/>
    <property type="match status" value="1"/>
</dbReference>
<accession>A0ABW7P942</accession>
<dbReference type="Pfam" id="PF00300">
    <property type="entry name" value="His_Phos_1"/>
    <property type="match status" value="1"/>
</dbReference>
<dbReference type="SUPFAM" id="SSF53254">
    <property type="entry name" value="Phosphoglycerate mutase-like"/>
    <property type="match status" value="1"/>
</dbReference>
<dbReference type="InterPro" id="IPR013078">
    <property type="entry name" value="His_Pase_superF_clade-1"/>
</dbReference>
<evidence type="ECO:0000313" key="2">
    <source>
        <dbReference type="Proteomes" id="UP001610631"/>
    </source>
</evidence>
<gene>
    <name evidence="1" type="ORF">WDV06_05770</name>
</gene>
<organism evidence="1 2">
    <name type="scientific">Streptomyces racemochromogenes</name>
    <dbReference type="NCBI Taxonomy" id="67353"/>
    <lineage>
        <taxon>Bacteria</taxon>
        <taxon>Bacillati</taxon>
        <taxon>Actinomycetota</taxon>
        <taxon>Actinomycetes</taxon>
        <taxon>Kitasatosporales</taxon>
        <taxon>Streptomycetaceae</taxon>
        <taxon>Streptomyces</taxon>
    </lineage>
</organism>
<dbReference type="CDD" id="cd07067">
    <property type="entry name" value="HP_PGM_like"/>
    <property type="match status" value="1"/>
</dbReference>
<reference evidence="1 2" key="1">
    <citation type="submission" date="2024-03" db="EMBL/GenBank/DDBJ databases">
        <title>Whole genome sequencing of Streptomyces racemochromogenes, to identify antimicrobial biosynthetic gene clusters.</title>
        <authorList>
            <person name="Suryawanshi P."/>
            <person name="Krishnaraj P.U."/>
            <person name="Arun Y.P."/>
            <person name="Suryawanshi M.P."/>
            <person name="Rakshit O."/>
        </authorList>
    </citation>
    <scope>NUCLEOTIDE SEQUENCE [LARGE SCALE GENOMIC DNA]</scope>
    <source>
        <strain evidence="1 2">AUDT626</strain>
    </source>
</reference>
<dbReference type="Gene3D" id="3.40.50.1240">
    <property type="entry name" value="Phosphoglycerate mutase-like"/>
    <property type="match status" value="1"/>
</dbReference>
<comment type="caution">
    <text evidence="1">The sequence shown here is derived from an EMBL/GenBank/DDBJ whole genome shotgun (WGS) entry which is preliminary data.</text>
</comment>
<dbReference type="RefSeq" id="WP_395508536.1">
    <property type="nucleotide sequence ID" value="NZ_JBBDHD010000009.1"/>
</dbReference>
<protein>
    <submittedName>
        <fullName evidence="1">Histidine phosphatase family protein</fullName>
    </submittedName>
</protein>
<keyword evidence="2" id="KW-1185">Reference proteome</keyword>